<reference evidence="2 3" key="1">
    <citation type="submission" date="2021-03" db="EMBL/GenBank/DDBJ databases">
        <title>Enterococcal diversity collection.</title>
        <authorList>
            <person name="Gilmore M.S."/>
            <person name="Schwartzman J."/>
            <person name="Van Tyne D."/>
            <person name="Martin M."/>
            <person name="Earl A.M."/>
            <person name="Manson A.L."/>
            <person name="Straub T."/>
            <person name="Salamzade R."/>
            <person name="Saavedra J."/>
            <person name="Lebreton F."/>
            <person name="Prichula J."/>
            <person name="Schaufler K."/>
            <person name="Gaca A."/>
            <person name="Sgardioli B."/>
            <person name="Wagenaar J."/>
            <person name="Strong T."/>
        </authorList>
    </citation>
    <scope>NUCLEOTIDE SEQUENCE [LARGE SCALE GENOMIC DNA]</scope>
    <source>
        <strain evidence="2 3">669A</strain>
    </source>
</reference>
<sequence>MITHYRKSQRKIAMGLLSFHKHLKHEHPSLKEIDHYEERDQYELYCYYYDEAANNIQGVLGVEVLNDHELILHDISLNPSYRGEGLGFVMLDQLQNRYPDYQIIGTKATAAYLAKWHRRIEN</sequence>
<dbReference type="PROSITE" id="PS51186">
    <property type="entry name" value="GNAT"/>
    <property type="match status" value="1"/>
</dbReference>
<dbReference type="EMBL" id="JAFREM010000018">
    <property type="protein sequence ID" value="MBO1306752.1"/>
    <property type="molecule type" value="Genomic_DNA"/>
</dbReference>
<keyword evidence="3" id="KW-1185">Reference proteome</keyword>
<accession>A0ABS3LAV6</accession>
<gene>
    <name evidence="2" type="ORF">JZO70_11300</name>
</gene>
<comment type="caution">
    <text evidence="2">The sequence shown here is derived from an EMBL/GenBank/DDBJ whole genome shotgun (WGS) entry which is preliminary data.</text>
</comment>
<name>A0ABS3LAV6_9ENTE</name>
<organism evidence="2 3">
    <name type="scientific">Candidatus Enterococcus moelleringii</name>
    <dbReference type="NCBI Taxonomy" id="2815325"/>
    <lineage>
        <taxon>Bacteria</taxon>
        <taxon>Bacillati</taxon>
        <taxon>Bacillota</taxon>
        <taxon>Bacilli</taxon>
        <taxon>Lactobacillales</taxon>
        <taxon>Enterococcaceae</taxon>
        <taxon>Enterococcus</taxon>
    </lineage>
</organism>
<protein>
    <submittedName>
        <fullName evidence="2">GNAT family N-acetyltransferase</fullName>
    </submittedName>
</protein>
<proteinExistence type="predicted"/>
<dbReference type="Gene3D" id="3.40.630.30">
    <property type="match status" value="1"/>
</dbReference>
<evidence type="ECO:0000259" key="1">
    <source>
        <dbReference type="PROSITE" id="PS51186"/>
    </source>
</evidence>
<dbReference type="Proteomes" id="UP000664601">
    <property type="component" value="Unassembled WGS sequence"/>
</dbReference>
<dbReference type="InterPro" id="IPR016181">
    <property type="entry name" value="Acyl_CoA_acyltransferase"/>
</dbReference>
<evidence type="ECO:0000313" key="2">
    <source>
        <dbReference type="EMBL" id="MBO1306752.1"/>
    </source>
</evidence>
<dbReference type="SUPFAM" id="SSF55729">
    <property type="entry name" value="Acyl-CoA N-acyltransferases (Nat)"/>
    <property type="match status" value="1"/>
</dbReference>
<feature type="domain" description="N-acetyltransferase" evidence="1">
    <location>
        <begin position="3"/>
        <end position="122"/>
    </location>
</feature>
<dbReference type="Pfam" id="PF00583">
    <property type="entry name" value="Acetyltransf_1"/>
    <property type="match status" value="1"/>
</dbReference>
<dbReference type="RefSeq" id="WP_207673681.1">
    <property type="nucleotide sequence ID" value="NZ_JAFREM010000018.1"/>
</dbReference>
<dbReference type="InterPro" id="IPR000182">
    <property type="entry name" value="GNAT_dom"/>
</dbReference>
<evidence type="ECO:0000313" key="3">
    <source>
        <dbReference type="Proteomes" id="UP000664601"/>
    </source>
</evidence>